<comment type="caution">
    <text evidence="5">The sequence shown here is derived from an EMBL/GenBank/DDBJ whole genome shotgun (WGS) entry which is preliminary data.</text>
</comment>
<protein>
    <recommendedName>
        <fullName evidence="4">HTH luxR-type domain-containing protein</fullName>
    </recommendedName>
</protein>
<dbReference type="InterPro" id="IPR016032">
    <property type="entry name" value="Sig_transdc_resp-reg_C-effctor"/>
</dbReference>
<organism evidence="5 6">
    <name type="scientific">Pseudomonas syringae pv. primulae</name>
    <dbReference type="NCBI Taxonomy" id="251707"/>
    <lineage>
        <taxon>Bacteria</taxon>
        <taxon>Pseudomonadati</taxon>
        <taxon>Pseudomonadota</taxon>
        <taxon>Gammaproteobacteria</taxon>
        <taxon>Pseudomonadales</taxon>
        <taxon>Pseudomonadaceae</taxon>
        <taxon>Pseudomonas</taxon>
    </lineage>
</organism>
<keyword evidence="2" id="KW-0238">DNA-binding</keyword>
<dbReference type="Pfam" id="PF00196">
    <property type="entry name" value="GerE"/>
    <property type="match status" value="1"/>
</dbReference>
<evidence type="ECO:0000256" key="3">
    <source>
        <dbReference type="ARBA" id="ARBA00023163"/>
    </source>
</evidence>
<keyword evidence="3" id="KW-0804">Transcription</keyword>
<evidence type="ECO:0000256" key="1">
    <source>
        <dbReference type="ARBA" id="ARBA00023015"/>
    </source>
</evidence>
<feature type="domain" description="HTH luxR-type" evidence="4">
    <location>
        <begin position="190"/>
        <end position="255"/>
    </location>
</feature>
<evidence type="ECO:0000256" key="2">
    <source>
        <dbReference type="ARBA" id="ARBA00023125"/>
    </source>
</evidence>
<gene>
    <name evidence="5" type="ORF">ALQ36_200020</name>
</gene>
<evidence type="ECO:0000259" key="4">
    <source>
        <dbReference type="PROSITE" id="PS50043"/>
    </source>
</evidence>
<dbReference type="GO" id="GO:0003677">
    <property type="term" value="F:DNA binding"/>
    <property type="evidence" value="ECO:0007669"/>
    <property type="project" value="UniProtKB-KW"/>
</dbReference>
<dbReference type="PANTHER" id="PTHR44688">
    <property type="entry name" value="DNA-BINDING TRANSCRIPTIONAL ACTIVATOR DEVR_DOSR"/>
    <property type="match status" value="1"/>
</dbReference>
<dbReference type="PRINTS" id="PR00038">
    <property type="entry name" value="HTHLUXR"/>
</dbReference>
<evidence type="ECO:0000313" key="6">
    <source>
        <dbReference type="Proteomes" id="UP000281350"/>
    </source>
</evidence>
<accession>A0A3M5U4X6</accession>
<dbReference type="PROSITE" id="PS50043">
    <property type="entry name" value="HTH_LUXR_2"/>
    <property type="match status" value="1"/>
</dbReference>
<dbReference type="CDD" id="cd06170">
    <property type="entry name" value="LuxR_C_like"/>
    <property type="match status" value="1"/>
</dbReference>
<dbReference type="InterPro" id="IPR036388">
    <property type="entry name" value="WH-like_DNA-bd_sf"/>
</dbReference>
<sequence length="258" mass="30310">MTNQLQCQIWHRSIAKLIEKLNRPEFWNSLVRLLKEYAPVDNWVVLMFGSEGVQAICYPDTADEEEIDGLLNRYVKGLYMLDPFYIANRENQQSGFFHLLDIAPTHFLETEYYHLYFEKFVSVDEVQYNVQLDYERTLCISMGSKSRFTQEHIAIFDLIKPWVLALMKQRITSDTREERSSQPQQWQNKIIELAPQLTAREIEVLKLALSGFSNSEIAGKLSVSPETVKVHRRNFYSKLNIKSQSELFAYFFQSTINQ</sequence>
<dbReference type="EMBL" id="RBPY01000170">
    <property type="protein sequence ID" value="RMO70408.1"/>
    <property type="molecule type" value="Genomic_DNA"/>
</dbReference>
<dbReference type="Proteomes" id="UP000281350">
    <property type="component" value="Unassembled WGS sequence"/>
</dbReference>
<dbReference type="SMART" id="SM00421">
    <property type="entry name" value="HTH_LUXR"/>
    <property type="match status" value="1"/>
</dbReference>
<evidence type="ECO:0000313" key="5">
    <source>
        <dbReference type="EMBL" id="RMO70408.1"/>
    </source>
</evidence>
<reference evidence="5 6" key="1">
    <citation type="submission" date="2018-08" db="EMBL/GenBank/DDBJ databases">
        <title>Recombination of ecologically and evolutionarily significant loci maintains genetic cohesion in the Pseudomonas syringae species complex.</title>
        <authorList>
            <person name="Dillon M."/>
            <person name="Thakur S."/>
            <person name="Almeida R.N.D."/>
            <person name="Weir B.S."/>
            <person name="Guttman D.S."/>
        </authorList>
    </citation>
    <scope>NUCLEOTIDE SEQUENCE [LARGE SCALE GENOMIC DNA]</scope>
    <source>
        <strain evidence="5 6">ICMP 2732</strain>
    </source>
</reference>
<dbReference type="InterPro" id="IPR000792">
    <property type="entry name" value="Tscrpt_reg_LuxR_C"/>
</dbReference>
<dbReference type="PANTHER" id="PTHR44688:SF16">
    <property type="entry name" value="DNA-BINDING TRANSCRIPTIONAL ACTIVATOR DEVR_DOSR"/>
    <property type="match status" value="1"/>
</dbReference>
<dbReference type="SUPFAM" id="SSF46894">
    <property type="entry name" value="C-terminal effector domain of the bipartite response regulators"/>
    <property type="match status" value="1"/>
</dbReference>
<dbReference type="GO" id="GO:0006355">
    <property type="term" value="P:regulation of DNA-templated transcription"/>
    <property type="evidence" value="ECO:0007669"/>
    <property type="project" value="InterPro"/>
</dbReference>
<dbReference type="AlphaFoldDB" id="A0A3M5U4X6"/>
<keyword evidence="1" id="KW-0805">Transcription regulation</keyword>
<name>A0A3M5U4X6_9PSED</name>
<proteinExistence type="predicted"/>
<dbReference type="Gene3D" id="1.10.10.10">
    <property type="entry name" value="Winged helix-like DNA-binding domain superfamily/Winged helix DNA-binding domain"/>
    <property type="match status" value="1"/>
</dbReference>
<dbReference type="RefSeq" id="WP_103391725.1">
    <property type="nucleotide sequence ID" value="NZ_RBPY01000170.1"/>
</dbReference>